<dbReference type="GO" id="GO:0005886">
    <property type="term" value="C:plasma membrane"/>
    <property type="evidence" value="ECO:0007669"/>
    <property type="project" value="UniProtKB-SubCell"/>
</dbReference>
<dbReference type="Pfam" id="PF01943">
    <property type="entry name" value="Polysacc_synt"/>
    <property type="match status" value="1"/>
</dbReference>
<dbReference type="InterPro" id="IPR002797">
    <property type="entry name" value="Polysacc_synth"/>
</dbReference>
<accession>A0A7X0SBV0</accession>
<keyword evidence="4 6" id="KW-1133">Transmembrane helix</keyword>
<dbReference type="InterPro" id="IPR050833">
    <property type="entry name" value="Poly_Biosynth_Transport"/>
</dbReference>
<dbReference type="EMBL" id="JACKWY010000001">
    <property type="protein sequence ID" value="MBB6713528.1"/>
    <property type="molecule type" value="Genomic_DNA"/>
</dbReference>
<reference evidence="7 8" key="1">
    <citation type="submission" date="2020-08" db="EMBL/GenBank/DDBJ databases">
        <title>Clostridia isolated from Swiss meat.</title>
        <authorList>
            <person name="Wambui J."/>
            <person name="Stevens M.J.A."/>
            <person name="Stephan R."/>
        </authorList>
    </citation>
    <scope>NUCLEOTIDE SEQUENCE [LARGE SCALE GENOMIC DNA]</scope>
    <source>
        <strain evidence="7 8">CM001</strain>
    </source>
</reference>
<feature type="transmembrane region" description="Helical" evidence="6">
    <location>
        <begin position="415"/>
        <end position="432"/>
    </location>
</feature>
<feature type="transmembrane region" description="Helical" evidence="6">
    <location>
        <begin position="359"/>
        <end position="378"/>
    </location>
</feature>
<comment type="caution">
    <text evidence="7">The sequence shown here is derived from an EMBL/GenBank/DDBJ whole genome shotgun (WGS) entry which is preliminary data.</text>
</comment>
<feature type="transmembrane region" description="Helical" evidence="6">
    <location>
        <begin position="384"/>
        <end position="403"/>
    </location>
</feature>
<feature type="transmembrane region" description="Helical" evidence="6">
    <location>
        <begin position="86"/>
        <end position="106"/>
    </location>
</feature>
<feature type="transmembrane region" description="Helical" evidence="6">
    <location>
        <begin position="112"/>
        <end position="131"/>
    </location>
</feature>
<gene>
    <name evidence="7" type="ORF">H7E68_02110</name>
</gene>
<protein>
    <submittedName>
        <fullName evidence="7">Oligosaccharide flippase family protein</fullName>
    </submittedName>
</protein>
<sequence>MKKKNLNNFSYTFIANFINLLGGVISVLLIPKFLNIDEFAYLKIFTLYLTYVGIFHFGFNDGIYIRYGNYDYDDLEKKKVSANFKFLVIVQTLISVSVMLIALFIIKEPLVSNIWLVIAINIFLVNVSGFLSFISQVTKEFKLYARSMIIGKVTYIVGIVVVIFLGNKSHIIFMWLTTLGNALTALILILRYRELILTKSEKIKNVIGDIKENYKIGFFIMIGNFVSLALLGLDRIFVEKLFTLQEFAMYSFAFSVITMFYMISNTLATVVYPYITRFKKEELGECYVVIKNSCNFILAVTISGYFVIDIFVRMVLPDYIDSIEIIRILTPTILISGQISVTVINYYKAMKFNKEYIKNNVIALILALILNIVAYLIFKTPESIAWASLGTFIIWSFYSDIFFMKKLNIKLFKSSLLQIIIVIIFLLCSYIENKVLGISLYLVALVILLIKFYFKQINIMINKLK</sequence>
<dbReference type="RefSeq" id="WP_185163334.1">
    <property type="nucleotide sequence ID" value="NZ_JACKWY010000001.1"/>
</dbReference>
<evidence type="ECO:0000313" key="7">
    <source>
        <dbReference type="EMBL" id="MBB6713528.1"/>
    </source>
</evidence>
<evidence type="ECO:0000256" key="1">
    <source>
        <dbReference type="ARBA" id="ARBA00004651"/>
    </source>
</evidence>
<evidence type="ECO:0000256" key="4">
    <source>
        <dbReference type="ARBA" id="ARBA00022989"/>
    </source>
</evidence>
<organism evidence="7 8">
    <name type="scientific">Clostridium gasigenes</name>
    <dbReference type="NCBI Taxonomy" id="94869"/>
    <lineage>
        <taxon>Bacteria</taxon>
        <taxon>Bacillati</taxon>
        <taxon>Bacillota</taxon>
        <taxon>Clostridia</taxon>
        <taxon>Eubacteriales</taxon>
        <taxon>Clostridiaceae</taxon>
        <taxon>Clostridium</taxon>
    </lineage>
</organism>
<comment type="subcellular location">
    <subcellularLocation>
        <location evidence="1">Cell membrane</location>
        <topology evidence="1">Multi-pass membrane protein</topology>
    </subcellularLocation>
</comment>
<dbReference type="AlphaFoldDB" id="A0A7X0SBV0"/>
<keyword evidence="5 6" id="KW-0472">Membrane</keyword>
<evidence type="ECO:0000313" key="8">
    <source>
        <dbReference type="Proteomes" id="UP000585258"/>
    </source>
</evidence>
<evidence type="ECO:0000256" key="5">
    <source>
        <dbReference type="ARBA" id="ARBA00023136"/>
    </source>
</evidence>
<keyword evidence="2" id="KW-1003">Cell membrane</keyword>
<feature type="transmembrane region" description="Helical" evidence="6">
    <location>
        <begin position="143"/>
        <end position="165"/>
    </location>
</feature>
<feature type="transmembrane region" description="Helical" evidence="6">
    <location>
        <begin position="296"/>
        <end position="316"/>
    </location>
</feature>
<name>A0A7X0SBV0_9CLOT</name>
<feature type="transmembrane region" description="Helical" evidence="6">
    <location>
        <begin position="213"/>
        <end position="232"/>
    </location>
</feature>
<evidence type="ECO:0000256" key="6">
    <source>
        <dbReference type="SAM" id="Phobius"/>
    </source>
</evidence>
<feature type="transmembrane region" description="Helical" evidence="6">
    <location>
        <begin position="12"/>
        <end position="34"/>
    </location>
</feature>
<feature type="transmembrane region" description="Helical" evidence="6">
    <location>
        <begin position="171"/>
        <end position="192"/>
    </location>
</feature>
<evidence type="ECO:0000256" key="2">
    <source>
        <dbReference type="ARBA" id="ARBA00022475"/>
    </source>
</evidence>
<proteinExistence type="predicted"/>
<evidence type="ECO:0000256" key="3">
    <source>
        <dbReference type="ARBA" id="ARBA00022692"/>
    </source>
</evidence>
<feature type="transmembrane region" description="Helical" evidence="6">
    <location>
        <begin position="438"/>
        <end position="454"/>
    </location>
</feature>
<feature type="transmembrane region" description="Helical" evidence="6">
    <location>
        <begin position="40"/>
        <end position="59"/>
    </location>
</feature>
<dbReference type="Proteomes" id="UP000585258">
    <property type="component" value="Unassembled WGS sequence"/>
</dbReference>
<keyword evidence="3 6" id="KW-0812">Transmembrane</keyword>
<dbReference type="PANTHER" id="PTHR30250:SF11">
    <property type="entry name" value="O-ANTIGEN TRANSPORTER-RELATED"/>
    <property type="match status" value="1"/>
</dbReference>
<feature type="transmembrane region" description="Helical" evidence="6">
    <location>
        <begin position="328"/>
        <end position="347"/>
    </location>
</feature>
<dbReference type="PANTHER" id="PTHR30250">
    <property type="entry name" value="PST FAMILY PREDICTED COLANIC ACID TRANSPORTER"/>
    <property type="match status" value="1"/>
</dbReference>
<feature type="transmembrane region" description="Helical" evidence="6">
    <location>
        <begin position="252"/>
        <end position="275"/>
    </location>
</feature>